<evidence type="ECO:0000256" key="3">
    <source>
        <dbReference type="ARBA" id="ARBA00022679"/>
    </source>
</evidence>
<keyword evidence="2 8" id="KW-0820">tRNA-binding</keyword>
<dbReference type="GO" id="GO:0052837">
    <property type="term" value="P:thiazole biosynthetic process"/>
    <property type="evidence" value="ECO:0007669"/>
    <property type="project" value="TreeGrafter"/>
</dbReference>
<dbReference type="InterPro" id="IPR020536">
    <property type="entry name" value="ThiI_AANH"/>
</dbReference>
<keyword evidence="4 8" id="KW-0547">Nucleotide-binding</keyword>
<dbReference type="GO" id="GO:0005829">
    <property type="term" value="C:cytosol"/>
    <property type="evidence" value="ECO:0007669"/>
    <property type="project" value="TreeGrafter"/>
</dbReference>
<proteinExistence type="inferred from homology"/>
<dbReference type="InterPro" id="IPR049962">
    <property type="entry name" value="THUMP_ThiI"/>
</dbReference>
<comment type="pathway">
    <text evidence="8">Cofactor biosynthesis; thiamine diphosphate biosynthesis.</text>
</comment>
<keyword evidence="11" id="KW-1185">Reference proteome</keyword>
<comment type="catalytic activity">
    <reaction evidence="8">
        <text>[ThiI sulfur-carrier protein]-S-sulfanyl-L-cysteine + a uridine in tRNA + 2 reduced [2Fe-2S]-[ferredoxin] + ATP + H(+) = [ThiI sulfur-carrier protein]-L-cysteine + a 4-thiouridine in tRNA + 2 oxidized [2Fe-2S]-[ferredoxin] + AMP + diphosphate</text>
        <dbReference type="Rhea" id="RHEA:24176"/>
        <dbReference type="Rhea" id="RHEA-COMP:10000"/>
        <dbReference type="Rhea" id="RHEA-COMP:10001"/>
        <dbReference type="Rhea" id="RHEA-COMP:13337"/>
        <dbReference type="Rhea" id="RHEA-COMP:13338"/>
        <dbReference type="Rhea" id="RHEA-COMP:13339"/>
        <dbReference type="Rhea" id="RHEA-COMP:13340"/>
        <dbReference type="ChEBI" id="CHEBI:15378"/>
        <dbReference type="ChEBI" id="CHEBI:29950"/>
        <dbReference type="ChEBI" id="CHEBI:30616"/>
        <dbReference type="ChEBI" id="CHEBI:33019"/>
        <dbReference type="ChEBI" id="CHEBI:33737"/>
        <dbReference type="ChEBI" id="CHEBI:33738"/>
        <dbReference type="ChEBI" id="CHEBI:61963"/>
        <dbReference type="ChEBI" id="CHEBI:65315"/>
        <dbReference type="ChEBI" id="CHEBI:136798"/>
        <dbReference type="ChEBI" id="CHEBI:456215"/>
        <dbReference type="EC" id="2.8.1.4"/>
    </reaction>
</comment>
<comment type="function">
    <text evidence="8">Catalyzes the ATP-dependent transfer of a sulfur to tRNA to produce 4-thiouridine in position 8 of tRNAs, which functions as a near-UV photosensor. Also catalyzes the transfer of sulfur to the sulfur carrier protein ThiS, forming ThiS-thiocarboxylate. This is a step in the synthesis of thiazole, in the thiamine biosynthesis pathway. The sulfur is donated as persulfide by IscS.</text>
</comment>
<dbReference type="Gene3D" id="3.30.2130.30">
    <property type="match status" value="1"/>
</dbReference>
<organism evidence="10 11">
    <name type="scientific">Halorhabdus utahensis (strain DSM 12940 / JCM 11049 / AX-2)</name>
    <dbReference type="NCBI Taxonomy" id="519442"/>
    <lineage>
        <taxon>Archaea</taxon>
        <taxon>Methanobacteriati</taxon>
        <taxon>Methanobacteriota</taxon>
        <taxon>Stenosarchaea group</taxon>
        <taxon>Halobacteria</taxon>
        <taxon>Halobacteriales</taxon>
        <taxon>Haloarculaceae</taxon>
        <taxon>Halorhabdus</taxon>
    </lineage>
</organism>
<dbReference type="InterPro" id="IPR004114">
    <property type="entry name" value="THUMP_dom"/>
</dbReference>
<reference evidence="10 11" key="1">
    <citation type="journal article" date="2009" name="Stand. Genomic Sci.">
        <title>Complete genome sequence of Halorhabdus utahensis type strain (AX-2).</title>
        <authorList>
            <person name="Anderson I."/>
            <person name="Tindall B.J."/>
            <person name="Pomrenke H."/>
            <person name="Goker M."/>
            <person name="Lapidus A."/>
            <person name="Nolan M."/>
            <person name="Copeland A."/>
            <person name="Glavina Del Rio T."/>
            <person name="Chen F."/>
            <person name="Tice H."/>
            <person name="Cheng J.F."/>
            <person name="Lucas S."/>
            <person name="Chertkov O."/>
            <person name="Bruce D."/>
            <person name="Brettin T."/>
            <person name="Detter J.C."/>
            <person name="Han C."/>
            <person name="Goodwin L."/>
            <person name="Land M."/>
            <person name="Hauser L."/>
            <person name="Chang Y.J."/>
            <person name="Jeffries C.D."/>
            <person name="Pitluck S."/>
            <person name="Pati A."/>
            <person name="Mavromatis K."/>
            <person name="Ivanova N."/>
            <person name="Ovchinnikova G."/>
            <person name="Chen A."/>
            <person name="Palaniappan K."/>
            <person name="Chain P."/>
            <person name="Rohde M."/>
            <person name="Bristow J."/>
            <person name="Eisen J.A."/>
            <person name="Markowitz V."/>
            <person name="Hugenholtz P."/>
            <person name="Kyrpides N.C."/>
            <person name="Klenk H.P."/>
        </authorList>
    </citation>
    <scope>NUCLEOTIDE SEQUENCE [LARGE SCALE GENOMIC DNA]</scope>
    <source>
        <strain evidence="11">DSM 12940 / JCM 11049 / AX-2</strain>
    </source>
</reference>
<evidence type="ECO:0000313" key="11">
    <source>
        <dbReference type="Proteomes" id="UP000002071"/>
    </source>
</evidence>
<dbReference type="UniPathway" id="UPA00060"/>
<dbReference type="PANTHER" id="PTHR43209:SF1">
    <property type="entry name" value="TRNA SULFURTRANSFERASE"/>
    <property type="match status" value="1"/>
</dbReference>
<dbReference type="GO" id="GO:0000049">
    <property type="term" value="F:tRNA binding"/>
    <property type="evidence" value="ECO:0007669"/>
    <property type="project" value="UniProtKB-UniRule"/>
</dbReference>
<dbReference type="GO" id="GO:0009228">
    <property type="term" value="P:thiamine biosynthetic process"/>
    <property type="evidence" value="ECO:0007669"/>
    <property type="project" value="UniProtKB-KW"/>
</dbReference>
<feature type="binding site" evidence="8">
    <location>
        <position position="307"/>
    </location>
    <ligand>
        <name>ATP</name>
        <dbReference type="ChEBI" id="CHEBI:30616"/>
    </ligand>
</feature>
<dbReference type="Gene3D" id="3.40.50.620">
    <property type="entry name" value="HUPs"/>
    <property type="match status" value="1"/>
</dbReference>
<dbReference type="SUPFAM" id="SSF52402">
    <property type="entry name" value="Adenine nucleotide alpha hydrolases-like"/>
    <property type="match status" value="1"/>
</dbReference>
<evidence type="ECO:0000256" key="2">
    <source>
        <dbReference type="ARBA" id="ARBA00022555"/>
    </source>
</evidence>
<dbReference type="STRING" id="519442.Huta_0512"/>
<dbReference type="Pfam" id="PF22025">
    <property type="entry name" value="ThiI_fer"/>
    <property type="match status" value="1"/>
</dbReference>
<keyword evidence="5 8" id="KW-0067">ATP-binding</keyword>
<comment type="catalytic activity">
    <reaction evidence="8">
        <text>[ThiS sulfur-carrier protein]-C-terminal Gly-Gly-AMP + S-sulfanyl-L-cysteinyl-[cysteine desulfurase] + AH2 = [ThiS sulfur-carrier protein]-C-terminal-Gly-aminoethanethioate + L-cysteinyl-[cysteine desulfurase] + A + AMP + 2 H(+)</text>
        <dbReference type="Rhea" id="RHEA:43340"/>
        <dbReference type="Rhea" id="RHEA-COMP:12157"/>
        <dbReference type="Rhea" id="RHEA-COMP:12158"/>
        <dbReference type="Rhea" id="RHEA-COMP:12910"/>
        <dbReference type="Rhea" id="RHEA-COMP:19908"/>
        <dbReference type="ChEBI" id="CHEBI:13193"/>
        <dbReference type="ChEBI" id="CHEBI:15378"/>
        <dbReference type="ChEBI" id="CHEBI:17499"/>
        <dbReference type="ChEBI" id="CHEBI:29950"/>
        <dbReference type="ChEBI" id="CHEBI:61963"/>
        <dbReference type="ChEBI" id="CHEBI:90618"/>
        <dbReference type="ChEBI" id="CHEBI:232372"/>
        <dbReference type="ChEBI" id="CHEBI:456215"/>
    </reaction>
</comment>
<dbReference type="GO" id="GO:0140741">
    <property type="term" value="F:tRNA-uracil-4 sulfurtransferase activity"/>
    <property type="evidence" value="ECO:0007669"/>
    <property type="project" value="UniProtKB-EC"/>
</dbReference>
<comment type="similarity">
    <text evidence="8">Belongs to the ThiI family.</text>
</comment>
<dbReference type="OrthoDB" id="372227at2157"/>
<keyword evidence="3 8" id="KW-0808">Transferase</keyword>
<dbReference type="SUPFAM" id="SSF143437">
    <property type="entry name" value="THUMP domain-like"/>
    <property type="match status" value="1"/>
</dbReference>
<feature type="binding site" evidence="8">
    <location>
        <position position="298"/>
    </location>
    <ligand>
        <name>ATP</name>
        <dbReference type="ChEBI" id="CHEBI:30616"/>
    </ligand>
</feature>
<evidence type="ECO:0000313" key="10">
    <source>
        <dbReference type="EMBL" id="ACV10699.1"/>
    </source>
</evidence>
<dbReference type="PANTHER" id="PTHR43209">
    <property type="entry name" value="TRNA SULFURTRANSFERASE"/>
    <property type="match status" value="1"/>
</dbReference>
<keyword evidence="1 8" id="KW-0963">Cytoplasm</keyword>
<dbReference type="RefSeq" id="WP_015788280.1">
    <property type="nucleotide sequence ID" value="NC_013158.1"/>
</dbReference>
<dbReference type="HOGENOM" id="CLU_037952_4_0_2"/>
<evidence type="ECO:0000256" key="1">
    <source>
        <dbReference type="ARBA" id="ARBA00022490"/>
    </source>
</evidence>
<evidence type="ECO:0000259" key="9">
    <source>
        <dbReference type="PROSITE" id="PS51165"/>
    </source>
</evidence>
<feature type="binding site" evidence="8">
    <location>
        <position position="276"/>
    </location>
    <ligand>
        <name>ATP</name>
        <dbReference type="ChEBI" id="CHEBI:30616"/>
    </ligand>
</feature>
<dbReference type="InterPro" id="IPR050102">
    <property type="entry name" value="tRNA_sulfurtransferase_ThiI"/>
</dbReference>
<evidence type="ECO:0000256" key="5">
    <source>
        <dbReference type="ARBA" id="ARBA00022840"/>
    </source>
</evidence>
<dbReference type="EC" id="2.8.1.4" evidence="8"/>
<evidence type="ECO:0000256" key="8">
    <source>
        <dbReference type="HAMAP-Rule" id="MF_00021"/>
    </source>
</evidence>
<dbReference type="EMBL" id="CP001687">
    <property type="protein sequence ID" value="ACV10699.1"/>
    <property type="molecule type" value="Genomic_DNA"/>
</dbReference>
<sequence length="407" mass="42844">MHPPGADVVVVRHGEVGVKSDQVRMKMEFQLQENLNALLADRDLPGDTGCERNRLYIRTEASAVEAATAAAVDAPGVVSASPAVSVEPTMDAITDALAAAARACHDGGPFAVRARRAGNADTHDFSSRDLESEGGQAIWDAIENTGETPEVDLDDPAFTAFVDCRPDEAFVFVEKRAGPGGLPLGTQKPLVALISGGIDSPVAAWQVMTRGAPVVPVYVDLGDYGGVDHRARAETTVAALARRAPNFDLRLRVLDGGKAVEELVAETDDTRMLSLRRFMYRAAETVAREHDAVGIVSGEAIGQKSSQTTANIAATDGVTDLPIHRPLLTMDKTDIIEAARDLETYDDATVPAGCNRVAPSRPETAGTPASVTAVEPDDLLAMAESAARDPALVDVAAHSGKPPTADR</sequence>
<dbReference type="Proteomes" id="UP000002071">
    <property type="component" value="Chromosome"/>
</dbReference>
<dbReference type="KEGG" id="hut:Huta_0512"/>
<accession>C7NS92</accession>
<dbReference type="CDD" id="cd11716">
    <property type="entry name" value="THUMP_ThiI"/>
    <property type="match status" value="1"/>
</dbReference>
<name>C7NS92_HALUD</name>
<dbReference type="AlphaFoldDB" id="C7NS92"/>
<feature type="domain" description="THUMP" evidence="9">
    <location>
        <begin position="65"/>
        <end position="175"/>
    </location>
</feature>
<dbReference type="Pfam" id="PF02568">
    <property type="entry name" value="ThiI"/>
    <property type="match status" value="1"/>
</dbReference>
<dbReference type="GO" id="GO:0004810">
    <property type="term" value="F:CCA tRNA nucleotidyltransferase activity"/>
    <property type="evidence" value="ECO:0007669"/>
    <property type="project" value="InterPro"/>
</dbReference>
<dbReference type="GeneID" id="8382779"/>
<dbReference type="SMART" id="SM00981">
    <property type="entry name" value="THUMP"/>
    <property type="match status" value="1"/>
</dbReference>
<evidence type="ECO:0000256" key="7">
    <source>
        <dbReference type="ARBA" id="ARBA00022977"/>
    </source>
</evidence>
<protein>
    <recommendedName>
        <fullName evidence="8">Probable tRNA sulfurtransferase</fullName>
        <ecNumber evidence="8">2.8.1.4</ecNumber>
    </recommendedName>
    <alternativeName>
        <fullName evidence="8">Sulfur carrier protein ThiS sulfurtransferase</fullName>
    </alternativeName>
    <alternativeName>
        <fullName evidence="8">Thiamine biosynthesis protein ThiI</fullName>
    </alternativeName>
    <alternativeName>
        <fullName evidence="8">tRNA 4-thiouridine synthase</fullName>
    </alternativeName>
</protein>
<dbReference type="eggNOG" id="arCOG00038">
    <property type="taxonomic scope" value="Archaea"/>
</dbReference>
<dbReference type="Pfam" id="PF02926">
    <property type="entry name" value="THUMP"/>
    <property type="match status" value="1"/>
</dbReference>
<feature type="binding site" evidence="8">
    <location>
        <begin position="193"/>
        <end position="194"/>
    </location>
    <ligand>
        <name>ATP</name>
        <dbReference type="ChEBI" id="CHEBI:30616"/>
    </ligand>
</feature>
<dbReference type="GO" id="GO:0002937">
    <property type="term" value="P:tRNA 4-thiouridine biosynthesis"/>
    <property type="evidence" value="ECO:0007669"/>
    <property type="project" value="TreeGrafter"/>
</dbReference>
<dbReference type="InterPro" id="IPR003720">
    <property type="entry name" value="tRNA_STrfase"/>
</dbReference>
<dbReference type="GO" id="GO:0009229">
    <property type="term" value="P:thiamine diphosphate biosynthetic process"/>
    <property type="evidence" value="ECO:0007669"/>
    <property type="project" value="UniProtKB-UniRule"/>
</dbReference>
<dbReference type="HAMAP" id="MF_00021">
    <property type="entry name" value="ThiI"/>
    <property type="match status" value="1"/>
</dbReference>
<comment type="caution">
    <text evidence="8">Lacks conserved residue(s) required for the propagation of feature annotation.</text>
</comment>
<evidence type="ECO:0000256" key="4">
    <source>
        <dbReference type="ARBA" id="ARBA00022741"/>
    </source>
</evidence>
<gene>
    <name evidence="8" type="primary">thiI</name>
    <name evidence="10" type="ordered locus">Huta_0512</name>
</gene>
<keyword evidence="7 8" id="KW-0784">Thiamine biosynthesis</keyword>
<keyword evidence="6 8" id="KW-0694">RNA-binding</keyword>
<dbReference type="InterPro" id="IPR014729">
    <property type="entry name" value="Rossmann-like_a/b/a_fold"/>
</dbReference>
<evidence type="ECO:0000256" key="6">
    <source>
        <dbReference type="ARBA" id="ARBA00022884"/>
    </source>
</evidence>
<dbReference type="GO" id="GO:0005524">
    <property type="term" value="F:ATP binding"/>
    <property type="evidence" value="ECO:0007669"/>
    <property type="project" value="UniProtKB-UniRule"/>
</dbReference>
<comment type="subcellular location">
    <subcellularLocation>
        <location evidence="8">Cytoplasm</location>
    </subcellularLocation>
</comment>
<dbReference type="PROSITE" id="PS51165">
    <property type="entry name" value="THUMP"/>
    <property type="match status" value="1"/>
</dbReference>
<dbReference type="InterPro" id="IPR054173">
    <property type="entry name" value="ThiI_fer"/>
</dbReference>